<dbReference type="InterPro" id="IPR051136">
    <property type="entry name" value="Intracellular_Lectin-GPT"/>
</dbReference>
<dbReference type="GO" id="GO:0005537">
    <property type="term" value="F:D-mannose binding"/>
    <property type="evidence" value="ECO:0007669"/>
    <property type="project" value="TreeGrafter"/>
</dbReference>
<dbReference type="GO" id="GO:0005789">
    <property type="term" value="C:endoplasmic reticulum membrane"/>
    <property type="evidence" value="ECO:0007669"/>
    <property type="project" value="TreeGrafter"/>
</dbReference>
<evidence type="ECO:0000313" key="7">
    <source>
        <dbReference type="EMBL" id="MPC94740.1"/>
    </source>
</evidence>
<evidence type="ECO:0000256" key="2">
    <source>
        <dbReference type="ARBA" id="ARBA00022692"/>
    </source>
</evidence>
<keyword evidence="3" id="KW-0732">Signal</keyword>
<evidence type="ECO:0000256" key="4">
    <source>
        <dbReference type="ARBA" id="ARBA00022989"/>
    </source>
</evidence>
<proteinExistence type="predicted"/>
<dbReference type="SUPFAM" id="SSF49899">
    <property type="entry name" value="Concanavalin A-like lectins/glucanases"/>
    <property type="match status" value="1"/>
</dbReference>
<dbReference type="InterPro" id="IPR013320">
    <property type="entry name" value="ConA-like_dom_sf"/>
</dbReference>
<feature type="domain" description="L-type lectin-like" evidence="6">
    <location>
        <begin position="1"/>
        <end position="113"/>
    </location>
</feature>
<dbReference type="GO" id="GO:0000139">
    <property type="term" value="C:Golgi membrane"/>
    <property type="evidence" value="ECO:0007669"/>
    <property type="project" value="TreeGrafter"/>
</dbReference>
<keyword evidence="8" id="KW-1185">Reference proteome</keyword>
<dbReference type="EMBL" id="VSRR010099728">
    <property type="protein sequence ID" value="MPC94740.1"/>
    <property type="molecule type" value="Genomic_DNA"/>
</dbReference>
<comment type="subcellular location">
    <subcellularLocation>
        <location evidence="1">Membrane</location>
        <topology evidence="1">Single-pass type I membrane protein</topology>
    </subcellularLocation>
</comment>
<dbReference type="GO" id="GO:0005793">
    <property type="term" value="C:endoplasmic reticulum-Golgi intermediate compartment"/>
    <property type="evidence" value="ECO:0007669"/>
    <property type="project" value="TreeGrafter"/>
</dbReference>
<gene>
    <name evidence="7" type="primary">LMAN2</name>
    <name evidence="7" type="ORF">E2C01_089924</name>
</gene>
<evidence type="ECO:0000259" key="6">
    <source>
        <dbReference type="PROSITE" id="PS51328"/>
    </source>
</evidence>
<dbReference type="Gene3D" id="2.60.120.200">
    <property type="match status" value="1"/>
</dbReference>
<dbReference type="InterPro" id="IPR005052">
    <property type="entry name" value="Lectin_leg"/>
</dbReference>
<dbReference type="PROSITE" id="PS51328">
    <property type="entry name" value="L_LECTIN_LIKE"/>
    <property type="match status" value="1"/>
</dbReference>
<dbReference type="PANTHER" id="PTHR12223">
    <property type="entry name" value="VESICULAR MANNOSE-BINDING LECTIN"/>
    <property type="match status" value="1"/>
</dbReference>
<dbReference type="PANTHER" id="PTHR12223:SF45">
    <property type="entry name" value="RE50040P"/>
    <property type="match status" value="1"/>
</dbReference>
<dbReference type="GO" id="GO:0030134">
    <property type="term" value="C:COPII-coated ER to Golgi transport vesicle"/>
    <property type="evidence" value="ECO:0007669"/>
    <property type="project" value="TreeGrafter"/>
</dbReference>
<dbReference type="GO" id="GO:0006888">
    <property type="term" value="P:endoplasmic reticulum to Golgi vesicle-mediated transport"/>
    <property type="evidence" value="ECO:0007669"/>
    <property type="project" value="TreeGrafter"/>
</dbReference>
<reference evidence="7 8" key="1">
    <citation type="submission" date="2019-05" db="EMBL/GenBank/DDBJ databases">
        <title>Another draft genome of Portunus trituberculatus and its Hox gene families provides insights of decapod evolution.</title>
        <authorList>
            <person name="Jeong J.-H."/>
            <person name="Song I."/>
            <person name="Kim S."/>
            <person name="Choi T."/>
            <person name="Kim D."/>
            <person name="Ryu S."/>
            <person name="Kim W."/>
        </authorList>
    </citation>
    <scope>NUCLEOTIDE SEQUENCE [LARGE SCALE GENOMIC DNA]</scope>
    <source>
        <tissue evidence="7">Muscle</tissue>
    </source>
</reference>
<keyword evidence="4" id="KW-1133">Transmembrane helix</keyword>
<accession>A0A5B7JDC0</accession>
<sequence>MNLSSVQHGHPYISAMINNGSLHYDHDRDGTHTQLSAGCVSKFRNLDHDTFVSIKYVHDTLTVSTDIDNKQQFKQCFSVSGVKLPVGYFLGVSAATGDLSDTHDIISLKMFDLSTPDDVSKGTSTKLLCTEHLDLATLWFLLSITVKSVFVEYLYLCSELI</sequence>
<evidence type="ECO:0000256" key="3">
    <source>
        <dbReference type="ARBA" id="ARBA00022729"/>
    </source>
</evidence>
<dbReference type="AlphaFoldDB" id="A0A5B7JDC0"/>
<organism evidence="7 8">
    <name type="scientific">Portunus trituberculatus</name>
    <name type="common">Swimming crab</name>
    <name type="synonym">Neptunus trituberculatus</name>
    <dbReference type="NCBI Taxonomy" id="210409"/>
    <lineage>
        <taxon>Eukaryota</taxon>
        <taxon>Metazoa</taxon>
        <taxon>Ecdysozoa</taxon>
        <taxon>Arthropoda</taxon>
        <taxon>Crustacea</taxon>
        <taxon>Multicrustacea</taxon>
        <taxon>Malacostraca</taxon>
        <taxon>Eumalacostraca</taxon>
        <taxon>Eucarida</taxon>
        <taxon>Decapoda</taxon>
        <taxon>Pleocyemata</taxon>
        <taxon>Brachyura</taxon>
        <taxon>Eubrachyura</taxon>
        <taxon>Portunoidea</taxon>
        <taxon>Portunidae</taxon>
        <taxon>Portuninae</taxon>
        <taxon>Portunus</taxon>
    </lineage>
</organism>
<comment type="caution">
    <text evidence="7">The sequence shown here is derived from an EMBL/GenBank/DDBJ whole genome shotgun (WGS) entry which is preliminary data.</text>
</comment>
<evidence type="ECO:0000256" key="5">
    <source>
        <dbReference type="ARBA" id="ARBA00023136"/>
    </source>
</evidence>
<dbReference type="Proteomes" id="UP000324222">
    <property type="component" value="Unassembled WGS sequence"/>
</dbReference>
<evidence type="ECO:0000313" key="8">
    <source>
        <dbReference type="Proteomes" id="UP000324222"/>
    </source>
</evidence>
<name>A0A5B7JDC0_PORTR</name>
<keyword evidence="5" id="KW-0472">Membrane</keyword>
<dbReference type="Pfam" id="PF03388">
    <property type="entry name" value="Lectin_leg-like"/>
    <property type="match status" value="1"/>
</dbReference>
<protein>
    <submittedName>
        <fullName evidence="7">Vesicular integral-membrane protein VIP36</fullName>
    </submittedName>
</protein>
<dbReference type="OrthoDB" id="270293at2759"/>
<keyword evidence="2" id="KW-0812">Transmembrane</keyword>
<evidence type="ECO:0000256" key="1">
    <source>
        <dbReference type="ARBA" id="ARBA00004479"/>
    </source>
</evidence>